<organism evidence="1 2">
    <name type="scientific">Eragrostis curvula</name>
    <name type="common">weeping love grass</name>
    <dbReference type="NCBI Taxonomy" id="38414"/>
    <lineage>
        <taxon>Eukaryota</taxon>
        <taxon>Viridiplantae</taxon>
        <taxon>Streptophyta</taxon>
        <taxon>Embryophyta</taxon>
        <taxon>Tracheophyta</taxon>
        <taxon>Spermatophyta</taxon>
        <taxon>Magnoliopsida</taxon>
        <taxon>Liliopsida</taxon>
        <taxon>Poales</taxon>
        <taxon>Poaceae</taxon>
        <taxon>PACMAD clade</taxon>
        <taxon>Chloridoideae</taxon>
        <taxon>Eragrostideae</taxon>
        <taxon>Eragrostidinae</taxon>
        <taxon>Eragrostis</taxon>
    </lineage>
</organism>
<dbReference type="Pfam" id="PF13365">
    <property type="entry name" value="Trypsin_2"/>
    <property type="match status" value="1"/>
</dbReference>
<evidence type="ECO:0000313" key="1">
    <source>
        <dbReference type="EMBL" id="TVU25412.1"/>
    </source>
</evidence>
<dbReference type="OrthoDB" id="638219at2759"/>
<evidence type="ECO:0000313" key="2">
    <source>
        <dbReference type="Proteomes" id="UP000324897"/>
    </source>
</evidence>
<comment type="caution">
    <text evidence="1">The sequence shown here is derived from an EMBL/GenBank/DDBJ whole genome shotgun (WGS) entry which is preliminary data.</text>
</comment>
<dbReference type="SUPFAM" id="SSF50494">
    <property type="entry name" value="Trypsin-like serine proteases"/>
    <property type="match status" value="1"/>
</dbReference>
<dbReference type="PANTHER" id="PTHR36141:SF6">
    <property type="entry name" value="SERINE PROTEASE"/>
    <property type="match status" value="1"/>
</dbReference>
<name>A0A5J9UNT4_9POAL</name>
<dbReference type="Gene3D" id="2.40.10.120">
    <property type="match status" value="1"/>
</dbReference>
<dbReference type="InterPro" id="IPR009003">
    <property type="entry name" value="Peptidase_S1_PA"/>
</dbReference>
<sequence>MAAPTAFSNPLPKWIGKQCAESLFFVMVEPKGKSAVESIRSIVQELDLLPDEEIDKTCKSSSNCTGFAVEERNSIIKILTSAHCIDHVFTASKPVPAEKVRSLFSVSIICDHYESGFRESKSRHKQRFYCPARVAEIDCVKDLLLLQIDRSNILGFNGRTCQSPHPPLLPSKCPPSQFESAAMVSWPEKRPRTSAIGEISHVCRSYDDASDTNPNGYGMTLVEVNIPGQKGSSGAPLIDGTGGYIALLHGGGLNRWGIQCPATTLEGQANG</sequence>
<proteinExistence type="predicted"/>
<reference evidence="1 2" key="1">
    <citation type="journal article" date="2019" name="Sci. Rep.">
        <title>A high-quality genome of Eragrostis curvula grass provides insights into Poaceae evolution and supports new strategies to enhance forage quality.</title>
        <authorList>
            <person name="Carballo J."/>
            <person name="Santos B.A.C.M."/>
            <person name="Zappacosta D."/>
            <person name="Garbus I."/>
            <person name="Selva J.P."/>
            <person name="Gallo C.A."/>
            <person name="Diaz A."/>
            <person name="Albertini E."/>
            <person name="Caccamo M."/>
            <person name="Echenique V."/>
        </authorList>
    </citation>
    <scope>NUCLEOTIDE SEQUENCE [LARGE SCALE GENOMIC DNA]</scope>
    <source>
        <strain evidence="2">cv. Victoria</strain>
        <tissue evidence="1">Leaf</tissue>
    </source>
</reference>
<gene>
    <name evidence="1" type="ORF">EJB05_27907</name>
</gene>
<dbReference type="EMBL" id="RWGY01000013">
    <property type="protein sequence ID" value="TVU25412.1"/>
    <property type="molecule type" value="Genomic_DNA"/>
</dbReference>
<dbReference type="PANTHER" id="PTHR36141">
    <property type="entry name" value="OS08G0148500 PROTEIN"/>
    <property type="match status" value="1"/>
</dbReference>
<accession>A0A5J9UNT4</accession>
<protein>
    <recommendedName>
        <fullName evidence="3">Peptidase S1 domain-containing protein</fullName>
    </recommendedName>
</protein>
<dbReference type="Proteomes" id="UP000324897">
    <property type="component" value="Chromosome 2"/>
</dbReference>
<dbReference type="Gramene" id="TVU25412">
    <property type="protein sequence ID" value="TVU25412"/>
    <property type="gene ID" value="EJB05_27907"/>
</dbReference>
<dbReference type="AlphaFoldDB" id="A0A5J9UNT4"/>
<evidence type="ECO:0008006" key="3">
    <source>
        <dbReference type="Google" id="ProtNLM"/>
    </source>
</evidence>
<keyword evidence="2" id="KW-1185">Reference proteome</keyword>